<keyword evidence="1 4" id="KW-0808">Transferase</keyword>
<dbReference type="InterPro" id="IPR000182">
    <property type="entry name" value="GNAT_dom"/>
</dbReference>
<dbReference type="EMBL" id="SMAD01000009">
    <property type="protein sequence ID" value="TCS86113.1"/>
    <property type="molecule type" value="Genomic_DNA"/>
</dbReference>
<evidence type="ECO:0000313" key="5">
    <source>
        <dbReference type="Proteomes" id="UP000295807"/>
    </source>
</evidence>
<dbReference type="Pfam" id="PF00583">
    <property type="entry name" value="Acetyltransf_1"/>
    <property type="match status" value="1"/>
</dbReference>
<dbReference type="OrthoDB" id="2352823at2"/>
<dbReference type="RefSeq" id="WP_132129917.1">
    <property type="nucleotide sequence ID" value="NZ_CP042432.1"/>
</dbReference>
<dbReference type="CDD" id="cd04301">
    <property type="entry name" value="NAT_SF"/>
    <property type="match status" value="1"/>
</dbReference>
<comment type="caution">
    <text evidence="4">The sequence shown here is derived from an EMBL/GenBank/DDBJ whole genome shotgun (WGS) entry which is preliminary data.</text>
</comment>
<keyword evidence="2" id="KW-0012">Acyltransferase</keyword>
<dbReference type="AlphaFoldDB" id="A0A4R3KNN3"/>
<evidence type="ECO:0000256" key="2">
    <source>
        <dbReference type="ARBA" id="ARBA00023315"/>
    </source>
</evidence>
<evidence type="ECO:0000259" key="3">
    <source>
        <dbReference type="PROSITE" id="PS51186"/>
    </source>
</evidence>
<reference evidence="4 5" key="1">
    <citation type="submission" date="2019-03" db="EMBL/GenBank/DDBJ databases">
        <title>Genomic Encyclopedia of Type Strains, Phase IV (KMG-IV): sequencing the most valuable type-strain genomes for metagenomic binning, comparative biology and taxonomic classification.</title>
        <authorList>
            <person name="Goeker M."/>
        </authorList>
    </citation>
    <scope>NUCLEOTIDE SEQUENCE [LARGE SCALE GENOMIC DNA]</scope>
    <source>
        <strain evidence="4 5">DSM 21100</strain>
    </source>
</reference>
<accession>A0A4R3KNN3</accession>
<keyword evidence="5" id="KW-1185">Reference proteome</keyword>
<dbReference type="InterPro" id="IPR050832">
    <property type="entry name" value="Bact_Acetyltransf"/>
</dbReference>
<evidence type="ECO:0000313" key="4">
    <source>
        <dbReference type="EMBL" id="TCS86113.1"/>
    </source>
</evidence>
<dbReference type="Gene3D" id="3.40.630.30">
    <property type="match status" value="1"/>
</dbReference>
<gene>
    <name evidence="4" type="ORF">EDD80_109143</name>
</gene>
<dbReference type="SUPFAM" id="SSF55729">
    <property type="entry name" value="Acyl-CoA N-acyltransferases (Nat)"/>
    <property type="match status" value="1"/>
</dbReference>
<proteinExistence type="predicted"/>
<evidence type="ECO:0000256" key="1">
    <source>
        <dbReference type="ARBA" id="ARBA00022679"/>
    </source>
</evidence>
<dbReference type="InterPro" id="IPR016181">
    <property type="entry name" value="Acyl_CoA_acyltransferase"/>
</dbReference>
<name>A0A4R3KNN3_9SPHI</name>
<sequence>MADSPACALKLKFITAGQALPLRAAVLRPGQRPEVAVFTGDEEAGSFHAGAFSGERLIAVASFLQNRHADFPEAFQYQLRGMATDPAFRGRGAGAALIRFALQHLEELKVLLLWCNAREKAITFYKKCGFIESGTFFMIPEIGLHQLMYILPKNHSSQTTV</sequence>
<protein>
    <submittedName>
        <fullName evidence="4">Acetyltransferase (GNAT) family protein</fullName>
    </submittedName>
</protein>
<dbReference type="PROSITE" id="PS51186">
    <property type="entry name" value="GNAT"/>
    <property type="match status" value="1"/>
</dbReference>
<dbReference type="PANTHER" id="PTHR43877">
    <property type="entry name" value="AMINOALKYLPHOSPHONATE N-ACETYLTRANSFERASE-RELATED-RELATED"/>
    <property type="match status" value="1"/>
</dbReference>
<dbReference type="GO" id="GO:0016747">
    <property type="term" value="F:acyltransferase activity, transferring groups other than amino-acyl groups"/>
    <property type="evidence" value="ECO:0007669"/>
    <property type="project" value="InterPro"/>
</dbReference>
<organism evidence="4 5">
    <name type="scientific">Anseongella ginsenosidimutans</name>
    <dbReference type="NCBI Taxonomy" id="496056"/>
    <lineage>
        <taxon>Bacteria</taxon>
        <taxon>Pseudomonadati</taxon>
        <taxon>Bacteroidota</taxon>
        <taxon>Sphingobacteriia</taxon>
        <taxon>Sphingobacteriales</taxon>
        <taxon>Sphingobacteriaceae</taxon>
        <taxon>Anseongella</taxon>
    </lineage>
</organism>
<feature type="domain" description="N-acetyltransferase" evidence="3">
    <location>
        <begin position="9"/>
        <end position="153"/>
    </location>
</feature>
<dbReference type="Proteomes" id="UP000295807">
    <property type="component" value="Unassembled WGS sequence"/>
</dbReference>